<keyword evidence="1" id="KW-0472">Membrane</keyword>
<dbReference type="AlphaFoldDB" id="A0A6G8I2L7"/>
<dbReference type="RefSeq" id="WP_157328626.1">
    <property type="nucleotide sequence ID" value="NZ_CP046920.1"/>
</dbReference>
<sequence length="119" mass="14759">MKQSEFYDDEWNAQEYYEKLFENLKQENLERTVADEYSSLNLRKKGIIKRTKELYQESIDDISQYYEDNVNLQKKYYSNADSHWLTRQQEYRNKIYFKKFIMVLLFMIILSLFIYLLTI</sequence>
<evidence type="ECO:0000313" key="2">
    <source>
        <dbReference type="EMBL" id="QIM47414.1"/>
    </source>
</evidence>
<dbReference type="EMBL" id="CP046920">
    <property type="protein sequence ID" value="QIM47414.1"/>
    <property type="molecule type" value="Genomic_DNA"/>
</dbReference>
<gene>
    <name evidence="2" type="ORF">GPZ88_10080</name>
</gene>
<geneLocation type="plasmid" evidence="3">
    <name>p_cnu_g2</name>
</geneLocation>
<reference evidence="2 3" key="1">
    <citation type="submission" date="2019-12" db="EMBL/GenBank/DDBJ databases">
        <title>Complete genome sequence of Streptococcus sp. CNU G2 isolated frome Bos taurus coreanae.</title>
        <authorList>
            <person name="Park S.Y."/>
            <person name="Kim J.H."/>
            <person name="Seo S.W."/>
        </authorList>
    </citation>
    <scope>NUCLEOTIDE SEQUENCE [LARGE SCALE GENOMIC DNA]</scope>
    <source>
        <strain evidence="2 3">CNU G2</strain>
        <plasmid evidence="3">p_cnu_g2</plasmid>
    </source>
</reference>
<keyword evidence="2" id="KW-0614">Plasmid</keyword>
<dbReference type="Proteomes" id="UP000503166">
    <property type="component" value="Plasmid p_CNU_G2"/>
</dbReference>
<evidence type="ECO:0000256" key="1">
    <source>
        <dbReference type="SAM" id="Phobius"/>
    </source>
</evidence>
<evidence type="ECO:0000313" key="3">
    <source>
        <dbReference type="Proteomes" id="UP000503166"/>
    </source>
</evidence>
<proteinExistence type="predicted"/>
<accession>A0A6G8I2L7</accession>
<organism evidence="2 3">
    <name type="scientific">Streptococcus ruminicola</name>
    <dbReference type="NCBI Taxonomy" id="2686210"/>
    <lineage>
        <taxon>Bacteria</taxon>
        <taxon>Bacillati</taxon>
        <taxon>Bacillota</taxon>
        <taxon>Bacilli</taxon>
        <taxon>Lactobacillales</taxon>
        <taxon>Streptococcaceae</taxon>
        <taxon>Streptococcus</taxon>
    </lineage>
</organism>
<feature type="transmembrane region" description="Helical" evidence="1">
    <location>
        <begin position="100"/>
        <end position="118"/>
    </location>
</feature>
<keyword evidence="1" id="KW-0812">Transmembrane</keyword>
<dbReference type="KEGG" id="srum:GPZ88_10080"/>
<name>A0A6G8I2L7_9STRE</name>
<keyword evidence="1" id="KW-1133">Transmembrane helix</keyword>
<protein>
    <submittedName>
        <fullName evidence="2">Uncharacterized protein</fullName>
    </submittedName>
</protein>